<reference evidence="1" key="1">
    <citation type="journal article" date="2014" name="BMC Genomics">
        <title>The Babesia bovis gene and promoter model: an update from full-length EST analysis.</title>
        <authorList>
            <person name="Yamagishi J."/>
            <person name="Wakaguri H."/>
            <person name="Yokoyama N."/>
            <person name="Yamashita R."/>
            <person name="Suzuki Y."/>
            <person name="Xuan X."/>
            <person name="Igarashi I."/>
        </authorList>
    </citation>
    <scope>NUCLEOTIDE SEQUENCE</scope>
    <source>
        <strain evidence="1">Texas</strain>
    </source>
</reference>
<accession>S6BP98</accession>
<organism evidence="1">
    <name type="scientific">Babesia bovis</name>
    <dbReference type="NCBI Taxonomy" id="5865"/>
    <lineage>
        <taxon>Eukaryota</taxon>
        <taxon>Sar</taxon>
        <taxon>Alveolata</taxon>
        <taxon>Apicomplexa</taxon>
        <taxon>Aconoidasida</taxon>
        <taxon>Piroplasmida</taxon>
        <taxon>Babesiidae</taxon>
        <taxon>Babesia</taxon>
    </lineage>
</organism>
<dbReference type="EMBL" id="AK442188">
    <property type="protein sequence ID" value="BAN65982.1"/>
    <property type="molecule type" value="mRNA"/>
</dbReference>
<gene>
    <name evidence="1" type="primary">BBOV_III006730</name>
</gene>
<dbReference type="AlphaFoldDB" id="S6BP98"/>
<name>S6BP98_BABBO</name>
<sequence>MAATSLWRSYRLDSEFNRVIGDISALDSVVGGEARRVIAATKVFAADSYALPGIVDSKVRELYPRLMDLSRESCYISESALEGLAKDICKPRPKYVVTDDIRVNRLSPTYQGSYVAPCGLGDNIGNPSGYVVPSVSGLQSGNTTTISPPYNNITSVHTTDMLTGNKLGANLNSAAIGRSDDFLIKSPLPHNRGRESPASREDLTSIHRPDYLNSENYKDRVVDAGFRGTDLFGGRSGVSGLLDNCNIFDADSYRGHNFDGAGAVDTASRTPMKSNGGDFNFHREFMSAFQPESEPRTDYHALNTPVADLETRKKDVNDGLVSPFPWERNMDAKRMSDVGLTSVDRVNDSIDGPYPSYISGRGNNGATPGGFRGYVFDDPMNMFDGSVPSRINKHAADDFVLRDIAKSPLRSLMRDSDHSYGYKGSYLTPRALYHSLL</sequence>
<protein>
    <submittedName>
        <fullName evidence="1">Uncharacterized protein</fullName>
    </submittedName>
</protein>
<dbReference type="VEuPathDB" id="PiroplasmaDB:BBOV_III006730"/>
<evidence type="ECO:0000313" key="1">
    <source>
        <dbReference type="EMBL" id="BAN65982.1"/>
    </source>
</evidence>
<proteinExistence type="evidence at transcript level"/>